<evidence type="ECO:0000256" key="4">
    <source>
        <dbReference type="ARBA" id="ARBA00022801"/>
    </source>
</evidence>
<keyword evidence="7" id="KW-1015">Disulfide bond</keyword>
<evidence type="ECO:0000259" key="12">
    <source>
        <dbReference type="PROSITE" id="PS51864"/>
    </source>
</evidence>
<evidence type="ECO:0000256" key="5">
    <source>
        <dbReference type="ARBA" id="ARBA00022833"/>
    </source>
</evidence>
<dbReference type="PROSITE" id="PS51864">
    <property type="entry name" value="ASTACIN"/>
    <property type="match status" value="1"/>
</dbReference>
<accession>A0AAN8WL82</accession>
<dbReference type="InterPro" id="IPR035914">
    <property type="entry name" value="Sperma_CUB_dom_sf"/>
</dbReference>
<dbReference type="SUPFAM" id="SSF55486">
    <property type="entry name" value="Metalloproteases ('zincins'), catalytic domain"/>
    <property type="match status" value="1"/>
</dbReference>
<dbReference type="GO" id="GO:0006508">
    <property type="term" value="P:proteolysis"/>
    <property type="evidence" value="ECO:0007669"/>
    <property type="project" value="UniProtKB-KW"/>
</dbReference>
<evidence type="ECO:0000256" key="7">
    <source>
        <dbReference type="ARBA" id="ARBA00023157"/>
    </source>
</evidence>
<evidence type="ECO:0000259" key="11">
    <source>
        <dbReference type="PROSITE" id="PS01180"/>
    </source>
</evidence>
<feature type="binding site" evidence="9">
    <location>
        <position position="219"/>
    </location>
    <ligand>
        <name>Zn(2+)</name>
        <dbReference type="ChEBI" id="CHEBI:29105"/>
        <note>catalytic</note>
    </ligand>
</feature>
<gene>
    <name evidence="13" type="primary">hch-1_2</name>
    <name evidence="13" type="ORF">SK128_015629</name>
</gene>
<keyword evidence="5 9" id="KW-0862">Zinc</keyword>
<evidence type="ECO:0000256" key="3">
    <source>
        <dbReference type="ARBA" id="ARBA00022723"/>
    </source>
</evidence>
<keyword evidence="4 9" id="KW-0378">Hydrolase</keyword>
<dbReference type="PANTHER" id="PTHR10127">
    <property type="entry name" value="DISCOIDIN, CUB, EGF, LAMININ , AND ZINC METALLOPROTEASE DOMAIN CONTAINING"/>
    <property type="match status" value="1"/>
</dbReference>
<dbReference type="CDD" id="cd04280">
    <property type="entry name" value="ZnMc_astacin_like"/>
    <property type="match status" value="1"/>
</dbReference>
<dbReference type="InterPro" id="IPR024079">
    <property type="entry name" value="MetalloPept_cat_dom_sf"/>
</dbReference>
<dbReference type="Pfam" id="PF00431">
    <property type="entry name" value="CUB"/>
    <property type="match status" value="1"/>
</dbReference>
<dbReference type="GO" id="GO:0008270">
    <property type="term" value="F:zinc ion binding"/>
    <property type="evidence" value="ECO:0007669"/>
    <property type="project" value="UniProtKB-UniRule"/>
</dbReference>
<dbReference type="EC" id="3.4.24.-" evidence="10"/>
<keyword evidence="10" id="KW-0732">Signal</keyword>
<evidence type="ECO:0000313" key="14">
    <source>
        <dbReference type="Proteomes" id="UP001381693"/>
    </source>
</evidence>
<evidence type="ECO:0000256" key="1">
    <source>
        <dbReference type="ARBA" id="ARBA00022536"/>
    </source>
</evidence>
<dbReference type="PANTHER" id="PTHR10127:SF780">
    <property type="entry name" value="METALLOENDOPEPTIDASE"/>
    <property type="match status" value="1"/>
</dbReference>
<proteinExistence type="predicted"/>
<dbReference type="SMART" id="SM00042">
    <property type="entry name" value="CUB"/>
    <property type="match status" value="1"/>
</dbReference>
<feature type="signal peptide" evidence="10">
    <location>
        <begin position="1"/>
        <end position="25"/>
    </location>
</feature>
<feature type="binding site" evidence="9">
    <location>
        <position position="223"/>
    </location>
    <ligand>
        <name>Zn(2+)</name>
        <dbReference type="ChEBI" id="CHEBI:29105"/>
        <note>catalytic</note>
    </ligand>
</feature>
<dbReference type="InterPro" id="IPR001506">
    <property type="entry name" value="Peptidase_M12A"/>
</dbReference>
<evidence type="ECO:0000256" key="2">
    <source>
        <dbReference type="ARBA" id="ARBA00022670"/>
    </source>
</evidence>
<evidence type="ECO:0000256" key="10">
    <source>
        <dbReference type="RuleBase" id="RU361183"/>
    </source>
</evidence>
<name>A0AAN8WL82_HALRR</name>
<keyword evidence="2 9" id="KW-0645">Protease</keyword>
<dbReference type="Gene3D" id="2.60.120.290">
    <property type="entry name" value="Spermadhesin, CUB domain"/>
    <property type="match status" value="1"/>
</dbReference>
<comment type="caution">
    <text evidence="13">The sequence shown here is derived from an EMBL/GenBank/DDBJ whole genome shotgun (WGS) entry which is preliminary data.</text>
</comment>
<dbReference type="AlphaFoldDB" id="A0AAN8WL82"/>
<evidence type="ECO:0000313" key="13">
    <source>
        <dbReference type="EMBL" id="KAK7028966.1"/>
    </source>
</evidence>
<dbReference type="Pfam" id="PF01400">
    <property type="entry name" value="Astacin"/>
    <property type="match status" value="1"/>
</dbReference>
<dbReference type="PROSITE" id="PS01180">
    <property type="entry name" value="CUB"/>
    <property type="match status" value="1"/>
</dbReference>
<reference evidence="13 14" key="1">
    <citation type="submission" date="2023-11" db="EMBL/GenBank/DDBJ databases">
        <title>Halocaridina rubra genome assembly.</title>
        <authorList>
            <person name="Smith C."/>
        </authorList>
    </citation>
    <scope>NUCLEOTIDE SEQUENCE [LARGE SCALE GENOMIC DNA]</scope>
    <source>
        <strain evidence="13">EP-1</strain>
        <tissue evidence="13">Whole</tissue>
    </source>
</reference>
<evidence type="ECO:0000256" key="8">
    <source>
        <dbReference type="PROSITE-ProRule" id="PRU00059"/>
    </source>
</evidence>
<dbReference type="InterPro" id="IPR000742">
    <property type="entry name" value="EGF"/>
</dbReference>
<evidence type="ECO:0000256" key="9">
    <source>
        <dbReference type="PROSITE-ProRule" id="PRU01211"/>
    </source>
</evidence>
<comment type="caution">
    <text evidence="8">Lacks conserved residue(s) required for the propagation of feature annotation.</text>
</comment>
<dbReference type="Proteomes" id="UP001381693">
    <property type="component" value="Unassembled WGS sequence"/>
</dbReference>
<dbReference type="Gene3D" id="3.40.390.10">
    <property type="entry name" value="Collagenase (Catalytic Domain)"/>
    <property type="match status" value="1"/>
</dbReference>
<keyword evidence="14" id="KW-1185">Reference proteome</keyword>
<dbReference type="InterPro" id="IPR006026">
    <property type="entry name" value="Peptidase_Metallo"/>
</dbReference>
<keyword evidence="6 9" id="KW-0482">Metalloprotease</keyword>
<dbReference type="SMART" id="SM00235">
    <property type="entry name" value="ZnMc"/>
    <property type="match status" value="1"/>
</dbReference>
<feature type="domain" description="CUB" evidence="11">
    <location>
        <begin position="360"/>
        <end position="491"/>
    </location>
</feature>
<comment type="cofactor">
    <cofactor evidence="9 10">
        <name>Zn(2+)</name>
        <dbReference type="ChEBI" id="CHEBI:29105"/>
    </cofactor>
    <text evidence="9 10">Binds 1 zinc ion per subunit.</text>
</comment>
<feature type="chain" id="PRO_5042670609" description="Metalloendopeptidase" evidence="10">
    <location>
        <begin position="26"/>
        <end position="531"/>
    </location>
</feature>
<organism evidence="13 14">
    <name type="scientific">Halocaridina rubra</name>
    <name type="common">Hawaiian red shrimp</name>
    <dbReference type="NCBI Taxonomy" id="373956"/>
    <lineage>
        <taxon>Eukaryota</taxon>
        <taxon>Metazoa</taxon>
        <taxon>Ecdysozoa</taxon>
        <taxon>Arthropoda</taxon>
        <taxon>Crustacea</taxon>
        <taxon>Multicrustacea</taxon>
        <taxon>Malacostraca</taxon>
        <taxon>Eumalacostraca</taxon>
        <taxon>Eucarida</taxon>
        <taxon>Decapoda</taxon>
        <taxon>Pleocyemata</taxon>
        <taxon>Caridea</taxon>
        <taxon>Atyoidea</taxon>
        <taxon>Atyidae</taxon>
        <taxon>Halocaridina</taxon>
    </lineage>
</organism>
<dbReference type="GO" id="GO:0004222">
    <property type="term" value="F:metalloendopeptidase activity"/>
    <property type="evidence" value="ECO:0007669"/>
    <property type="project" value="UniProtKB-UniRule"/>
</dbReference>
<sequence>MVGNLRNSAVVTAIIVALTASITSGQTDETPYIIIVNEDGKTTEEIPEPIIQNDARNGSVSSGGVSVIVTDDQNIPSQDLPQPVHQEKDFEMFNPTHVHGEKLYESDILLTLEQKAALAERKAIISSLNYRWQEAGNGFPFVPYVFADNDVDQTAVLAGISHWEDHTCINFGQTTDTNQPHLKFIKGSGCYSFIGRIWTYLGQDVSIGEGCTSLGTVVHEIGHAMGFYHEQSRPDRDSYVVINTGNIQSGKESNFDKASDTSASNYSVPYDYSSDMHYGGTYFSKNGHLTIATINPLAQELIGSRSGLSHRDKLLANRMYNCTGKWLDACGLTSDPCLNDGYMGENCQCVCPSGTSGTNCDTVTADYYDSLLSGCSEKITSPKTISSPGYPSNYDAGLQCVKWIVAPTCQKVQLTVNSFRLYNQITCNDGSQCCYWDGFEIRTSNLFDGDWYCGQMITAGTTFTSTTNEMIIFFTTRTNFYSGFTADITFISDPLCTYPKVAKGLDTVFSGKDDDRSCPPSINPDMKEKEG</sequence>
<feature type="active site" evidence="9">
    <location>
        <position position="220"/>
    </location>
</feature>
<dbReference type="PRINTS" id="PR00480">
    <property type="entry name" value="ASTACIN"/>
</dbReference>
<feature type="binding site" evidence="9">
    <location>
        <position position="229"/>
    </location>
    <ligand>
        <name>Zn(2+)</name>
        <dbReference type="ChEBI" id="CHEBI:29105"/>
        <note>catalytic</note>
    </ligand>
</feature>
<dbReference type="EMBL" id="JAXCGZ010022644">
    <property type="protein sequence ID" value="KAK7028966.1"/>
    <property type="molecule type" value="Genomic_DNA"/>
</dbReference>
<dbReference type="CDD" id="cd00041">
    <property type="entry name" value="CUB"/>
    <property type="match status" value="1"/>
</dbReference>
<keyword evidence="3 9" id="KW-0479">Metal-binding</keyword>
<keyword evidence="1" id="KW-0245">EGF-like domain</keyword>
<dbReference type="PROSITE" id="PS00022">
    <property type="entry name" value="EGF_1"/>
    <property type="match status" value="1"/>
</dbReference>
<dbReference type="SUPFAM" id="SSF49854">
    <property type="entry name" value="Spermadhesin, CUB domain"/>
    <property type="match status" value="1"/>
</dbReference>
<dbReference type="InterPro" id="IPR000859">
    <property type="entry name" value="CUB_dom"/>
</dbReference>
<feature type="domain" description="Peptidase M12A" evidence="12">
    <location>
        <begin position="122"/>
        <end position="323"/>
    </location>
</feature>
<evidence type="ECO:0000256" key="6">
    <source>
        <dbReference type="ARBA" id="ARBA00023049"/>
    </source>
</evidence>
<dbReference type="InterPro" id="IPR034035">
    <property type="entry name" value="Astacin-like_dom"/>
</dbReference>
<protein>
    <recommendedName>
        <fullName evidence="10">Metalloendopeptidase</fullName>
        <ecNumber evidence="10">3.4.24.-</ecNumber>
    </recommendedName>
</protein>